<dbReference type="EMBL" id="DRNF01000177">
    <property type="protein sequence ID" value="HHJ80540.1"/>
    <property type="molecule type" value="Genomic_DNA"/>
</dbReference>
<organism evidence="1">
    <name type="scientific">Candidatus Tenderia electrophaga</name>
    <dbReference type="NCBI Taxonomy" id="1748243"/>
    <lineage>
        <taxon>Bacteria</taxon>
        <taxon>Pseudomonadati</taxon>
        <taxon>Pseudomonadota</taxon>
        <taxon>Gammaproteobacteria</taxon>
        <taxon>Candidatus Tenderiales</taxon>
        <taxon>Candidatus Tenderiaceae</taxon>
        <taxon>Candidatus Tenderia</taxon>
    </lineage>
</organism>
<dbReference type="InterPro" id="IPR015797">
    <property type="entry name" value="NUDIX_hydrolase-like_dom_sf"/>
</dbReference>
<protein>
    <recommendedName>
        <fullName evidence="2">Nudix hydrolase domain-containing protein</fullName>
    </recommendedName>
</protein>
<dbReference type="AlphaFoldDB" id="A0A832N539"/>
<accession>A0A832N539</accession>
<comment type="caution">
    <text evidence="1">The sequence shown here is derived from an EMBL/GenBank/DDBJ whole genome shotgun (WGS) entry which is preliminary data.</text>
</comment>
<evidence type="ECO:0008006" key="2">
    <source>
        <dbReference type="Google" id="ProtNLM"/>
    </source>
</evidence>
<dbReference type="SUPFAM" id="SSF55811">
    <property type="entry name" value="Nudix"/>
    <property type="match status" value="1"/>
</dbReference>
<dbReference type="Proteomes" id="UP000885832">
    <property type="component" value="Unassembled WGS sequence"/>
</dbReference>
<reference evidence="1" key="1">
    <citation type="journal article" date="2020" name="mSystems">
        <title>Genome- and Community-Level Interaction Insights into Carbon Utilization and Element Cycling Functions of Hydrothermarchaeota in Hydrothermal Sediment.</title>
        <authorList>
            <person name="Zhou Z."/>
            <person name="Liu Y."/>
            <person name="Xu W."/>
            <person name="Pan J."/>
            <person name="Luo Z.H."/>
            <person name="Li M."/>
        </authorList>
    </citation>
    <scope>NUCLEOTIDE SEQUENCE [LARGE SCALE GENOMIC DNA]</scope>
    <source>
        <strain evidence="1">HyVt-505</strain>
    </source>
</reference>
<dbReference type="Gene3D" id="3.90.79.10">
    <property type="entry name" value="Nucleoside Triphosphate Pyrophosphohydrolase"/>
    <property type="match status" value="1"/>
</dbReference>
<evidence type="ECO:0000313" key="1">
    <source>
        <dbReference type="EMBL" id="HHJ80540.1"/>
    </source>
</evidence>
<name>A0A832N539_9GAMM</name>
<sequence length="135" mass="14938">MNENEVRSTTVSIGVVVNHFGSILLVRPDDETEWQFPRLHQGWCETMPDAIERVVYEQSAIRIEAGGIIQAYDLISEEADSHIIMIDFDAAYLGGDLSCGPQVTDVAWASGLALRTMAVEENTLELLTDMGFMST</sequence>
<gene>
    <name evidence="1" type="ORF">ENJ65_02785</name>
</gene>
<proteinExistence type="predicted"/>